<name>A0ABU6PP45_9BACL</name>
<dbReference type="SUPFAM" id="SSF55383">
    <property type="entry name" value="Copper amine oxidase, domain N"/>
    <property type="match status" value="1"/>
</dbReference>
<keyword evidence="1 5" id="KW-0378">Hydrolase</keyword>
<dbReference type="Proteomes" id="UP001343257">
    <property type="component" value="Unassembled WGS sequence"/>
</dbReference>
<evidence type="ECO:0000256" key="2">
    <source>
        <dbReference type="SAM" id="SignalP"/>
    </source>
</evidence>
<protein>
    <submittedName>
        <fullName evidence="5">Alpha/beta fold hydrolase</fullName>
    </submittedName>
</protein>
<dbReference type="InterPro" id="IPR036582">
    <property type="entry name" value="Mao_N_sf"/>
</dbReference>
<keyword evidence="2" id="KW-0732">Signal</keyword>
<dbReference type="Gene3D" id="3.30.457.10">
    <property type="entry name" value="Copper amine oxidase-like, N-terminal domain"/>
    <property type="match status" value="1"/>
</dbReference>
<dbReference type="GO" id="GO:0016787">
    <property type="term" value="F:hydrolase activity"/>
    <property type="evidence" value="ECO:0007669"/>
    <property type="project" value="UniProtKB-KW"/>
</dbReference>
<evidence type="ECO:0000256" key="1">
    <source>
        <dbReference type="ARBA" id="ARBA00022801"/>
    </source>
</evidence>
<dbReference type="InterPro" id="IPR002471">
    <property type="entry name" value="Pept_S9_AS"/>
</dbReference>
<proteinExistence type="predicted"/>
<dbReference type="PANTHER" id="PTHR43265">
    <property type="entry name" value="ESTERASE ESTD"/>
    <property type="match status" value="1"/>
</dbReference>
<feature type="domain" description="Copper amine oxidase-like N-terminal" evidence="3">
    <location>
        <begin position="22"/>
        <end position="114"/>
    </location>
</feature>
<dbReference type="SUPFAM" id="SSF53474">
    <property type="entry name" value="alpha/beta-Hydrolases"/>
    <property type="match status" value="1"/>
</dbReference>
<organism evidence="5 6">
    <name type="scientific">Paenibacillus chibensis</name>
    <dbReference type="NCBI Taxonomy" id="59846"/>
    <lineage>
        <taxon>Bacteria</taxon>
        <taxon>Bacillati</taxon>
        <taxon>Bacillota</taxon>
        <taxon>Bacilli</taxon>
        <taxon>Bacillales</taxon>
        <taxon>Paenibacillaceae</taxon>
        <taxon>Paenibacillus</taxon>
    </lineage>
</organism>
<evidence type="ECO:0000259" key="4">
    <source>
        <dbReference type="Pfam" id="PF12146"/>
    </source>
</evidence>
<dbReference type="InterPro" id="IPR029058">
    <property type="entry name" value="AB_hydrolase_fold"/>
</dbReference>
<feature type="signal peptide" evidence="2">
    <location>
        <begin position="1"/>
        <end position="27"/>
    </location>
</feature>
<accession>A0ABU6PP45</accession>
<evidence type="ECO:0000313" key="5">
    <source>
        <dbReference type="EMBL" id="MED5016651.1"/>
    </source>
</evidence>
<dbReference type="PANTHER" id="PTHR43265:SF1">
    <property type="entry name" value="ESTERASE ESTD"/>
    <property type="match status" value="1"/>
</dbReference>
<evidence type="ECO:0000259" key="3">
    <source>
        <dbReference type="Pfam" id="PF07833"/>
    </source>
</evidence>
<dbReference type="InterPro" id="IPR012854">
    <property type="entry name" value="Cu_amine_oxidase-like_N"/>
</dbReference>
<sequence>MKKSLSFSLLAVMLLACSFFSPQRIYADTGLIPVREAVEALGGSVIWSKEDKALIVTLGRLKWNMAVGSRLSVLNGTDFELGQPAVMSMDHKVRVPVESFRQALKIHMKPDDGQWKPDAEDTSGLGMYWMRLLQRGDYDQARGLMNDALAALFPADALEQYRHNLEDAYGSWTMLTARSEANDVHRNAVLDYQTPRGKSFRMELRFDPEGKLDDLAVLHSSPDVYLPPAYDDPERYTEQKITVGSKSLPLPGILTLPAGSGGKLPAVVLVHGSGPNDQDESSGGGKMFRDIAAGLAQEGVAVLRYSKRTYEYPNRSLFPEFTVQEETIEDALSAVKLLRQDERIDPGRIYVLGHSQGGMLVPTIIQEDLDGSIAGAMLLSAPSGSLEDLMLQQYQGIMKRAVDNHEAAAELERKKAKVDTWQTAVDLLHDDEYSKDNLPAQFPLPSAYWWYDIRRYSGPLIARSQHVPLLILQGENDVQVPPSSLKVWKQALDTRTDVQYKSYPGLNHMYALYDQPSTGEEYRFPSNMPWEVIQDIADWIHLAAK</sequence>
<dbReference type="PROSITE" id="PS00708">
    <property type="entry name" value="PRO_ENDOPEP_SER"/>
    <property type="match status" value="1"/>
</dbReference>
<feature type="domain" description="Serine aminopeptidase S33" evidence="4">
    <location>
        <begin position="287"/>
        <end position="509"/>
    </location>
</feature>
<dbReference type="InterPro" id="IPR022742">
    <property type="entry name" value="Hydrolase_4"/>
</dbReference>
<feature type="chain" id="PRO_5046237195" evidence="2">
    <location>
        <begin position="28"/>
        <end position="545"/>
    </location>
</feature>
<dbReference type="EMBL" id="JARTLD010000010">
    <property type="protein sequence ID" value="MED5016651.1"/>
    <property type="molecule type" value="Genomic_DNA"/>
</dbReference>
<comment type="caution">
    <text evidence="5">The sequence shown here is derived from an EMBL/GenBank/DDBJ whole genome shotgun (WGS) entry which is preliminary data.</text>
</comment>
<evidence type="ECO:0000313" key="6">
    <source>
        <dbReference type="Proteomes" id="UP001343257"/>
    </source>
</evidence>
<dbReference type="Pfam" id="PF07833">
    <property type="entry name" value="Cu_amine_oxidN1"/>
    <property type="match status" value="1"/>
</dbReference>
<dbReference type="Gene3D" id="3.40.50.1820">
    <property type="entry name" value="alpha/beta hydrolase"/>
    <property type="match status" value="1"/>
</dbReference>
<dbReference type="PROSITE" id="PS51257">
    <property type="entry name" value="PROKAR_LIPOPROTEIN"/>
    <property type="match status" value="1"/>
</dbReference>
<gene>
    <name evidence="5" type="ORF">P9847_04945</name>
</gene>
<keyword evidence="6" id="KW-1185">Reference proteome</keyword>
<reference evidence="5 6" key="1">
    <citation type="submission" date="2023-03" db="EMBL/GenBank/DDBJ databases">
        <title>Bacillus Genome Sequencing.</title>
        <authorList>
            <person name="Dunlap C."/>
        </authorList>
    </citation>
    <scope>NUCLEOTIDE SEQUENCE [LARGE SCALE GENOMIC DNA]</scope>
    <source>
        <strain evidence="5 6">NRS-52</strain>
    </source>
</reference>
<dbReference type="RefSeq" id="WP_328275905.1">
    <property type="nucleotide sequence ID" value="NZ_JARTLD010000010.1"/>
</dbReference>
<dbReference type="Pfam" id="PF12146">
    <property type="entry name" value="Hydrolase_4"/>
    <property type="match status" value="1"/>
</dbReference>
<dbReference type="InterPro" id="IPR053145">
    <property type="entry name" value="AB_hydrolase_Est10"/>
</dbReference>